<dbReference type="OrthoDB" id="69432at2"/>
<dbReference type="RefSeq" id="WP_138855634.1">
    <property type="nucleotide sequence ID" value="NZ_CP040709.1"/>
</dbReference>
<organism evidence="2 3">
    <name type="scientific">Inhella inkyongensis</name>
    <dbReference type="NCBI Taxonomy" id="392593"/>
    <lineage>
        <taxon>Bacteria</taxon>
        <taxon>Pseudomonadati</taxon>
        <taxon>Pseudomonadota</taxon>
        <taxon>Betaproteobacteria</taxon>
        <taxon>Burkholderiales</taxon>
        <taxon>Sphaerotilaceae</taxon>
        <taxon>Inhella</taxon>
    </lineage>
</organism>
<dbReference type="EMBL" id="JACHHO010000002">
    <property type="protein sequence ID" value="MBB5204709.1"/>
    <property type="molecule type" value="Genomic_DNA"/>
</dbReference>
<keyword evidence="3" id="KW-1185">Reference proteome</keyword>
<accession>A0A840S8G6</accession>
<dbReference type="InterPro" id="IPR043749">
    <property type="entry name" value="DUF5694"/>
</dbReference>
<gene>
    <name evidence="2" type="ORF">HNQ51_002023</name>
</gene>
<comment type="caution">
    <text evidence="2">The sequence shown here is derived from an EMBL/GenBank/DDBJ whole genome shotgun (WGS) entry which is preliminary data.</text>
</comment>
<feature type="signal peptide" evidence="1">
    <location>
        <begin position="1"/>
        <end position="21"/>
    </location>
</feature>
<dbReference type="AlphaFoldDB" id="A0A840S8G6"/>
<keyword evidence="1" id="KW-0732">Signal</keyword>
<dbReference type="Pfam" id="PF18950">
    <property type="entry name" value="DUF5694"/>
    <property type="match status" value="1"/>
</dbReference>
<evidence type="ECO:0000313" key="2">
    <source>
        <dbReference type="EMBL" id="MBB5204709.1"/>
    </source>
</evidence>
<feature type="chain" id="PRO_5032620297" description="TraB/GumN family protein" evidence="1">
    <location>
        <begin position="22"/>
        <end position="272"/>
    </location>
</feature>
<proteinExistence type="predicted"/>
<evidence type="ECO:0000313" key="3">
    <source>
        <dbReference type="Proteomes" id="UP000554837"/>
    </source>
</evidence>
<reference evidence="2 3" key="1">
    <citation type="submission" date="2020-08" db="EMBL/GenBank/DDBJ databases">
        <title>Genomic Encyclopedia of Type Strains, Phase IV (KMG-IV): sequencing the most valuable type-strain genomes for metagenomic binning, comparative biology and taxonomic classification.</title>
        <authorList>
            <person name="Goeker M."/>
        </authorList>
    </citation>
    <scope>NUCLEOTIDE SEQUENCE [LARGE SCALE GENOMIC DNA]</scope>
    <source>
        <strain evidence="2 3">DSM 23958</strain>
    </source>
</reference>
<evidence type="ECO:0000256" key="1">
    <source>
        <dbReference type="SAM" id="SignalP"/>
    </source>
</evidence>
<sequence>MTLSRRAAAVSLITLSLGTMAAPPQAAGPARVMLLGTFHFDNPGQDAVKFQPIDVLQPAPQRYLDGLVQRLVAFKPTRVMLEYSQQADERFNQRYQAYRKGEFKLQLNEIYQIGFRVAHGAGLARVDSVDEEVPGTADEALFKNMPSRDPAAWQRLMDKVAEMSQRFQKQHREQGLGQILASSNTPAADRENKGFYMLFNAVGGGQREYLGADSAAAWWQRNLRMYARIQHLAQPGERVLVIAGSGHTAILRDLLAADDQRVEEPVLRYLVE</sequence>
<evidence type="ECO:0008006" key="4">
    <source>
        <dbReference type="Google" id="ProtNLM"/>
    </source>
</evidence>
<dbReference type="Proteomes" id="UP000554837">
    <property type="component" value="Unassembled WGS sequence"/>
</dbReference>
<name>A0A840S8G6_9BURK</name>
<protein>
    <recommendedName>
        <fullName evidence="4">TraB/GumN family protein</fullName>
    </recommendedName>
</protein>